<evidence type="ECO:0000259" key="1">
    <source>
        <dbReference type="Pfam" id="PF20335"/>
    </source>
</evidence>
<organism evidence="2 3">
    <name type="scientific">Litorihabitans aurantiacus</name>
    <dbReference type="NCBI Taxonomy" id="1930061"/>
    <lineage>
        <taxon>Bacteria</taxon>
        <taxon>Bacillati</taxon>
        <taxon>Actinomycetota</taxon>
        <taxon>Actinomycetes</taxon>
        <taxon>Micrococcales</taxon>
        <taxon>Beutenbergiaceae</taxon>
        <taxon>Litorihabitans</taxon>
    </lineage>
</organism>
<proteinExistence type="predicted"/>
<evidence type="ECO:0000313" key="3">
    <source>
        <dbReference type="Proteomes" id="UP001157161"/>
    </source>
</evidence>
<feature type="domain" description="DUF6630" evidence="1">
    <location>
        <begin position="13"/>
        <end position="127"/>
    </location>
</feature>
<evidence type="ECO:0000313" key="2">
    <source>
        <dbReference type="EMBL" id="GMA33380.1"/>
    </source>
</evidence>
<accession>A0AA37XJ76</accession>
<reference evidence="2" key="1">
    <citation type="journal article" date="2014" name="Int. J. Syst. Evol. Microbiol.">
        <title>Complete genome sequence of Corynebacterium casei LMG S-19264T (=DSM 44701T), isolated from a smear-ripened cheese.</title>
        <authorList>
            <consortium name="US DOE Joint Genome Institute (JGI-PGF)"/>
            <person name="Walter F."/>
            <person name="Albersmeier A."/>
            <person name="Kalinowski J."/>
            <person name="Ruckert C."/>
        </authorList>
    </citation>
    <scope>NUCLEOTIDE SEQUENCE</scope>
    <source>
        <strain evidence="2">NBRC 112290</strain>
    </source>
</reference>
<name>A0AA37XJ76_9MICO</name>
<dbReference type="Proteomes" id="UP001157161">
    <property type="component" value="Unassembled WGS sequence"/>
</dbReference>
<reference evidence="2" key="2">
    <citation type="submission" date="2023-02" db="EMBL/GenBank/DDBJ databases">
        <authorList>
            <person name="Sun Q."/>
            <person name="Mori K."/>
        </authorList>
    </citation>
    <scope>NUCLEOTIDE SEQUENCE</scope>
    <source>
        <strain evidence="2">NBRC 112290</strain>
    </source>
</reference>
<sequence length="148" mass="15359">MTTEAPASTESTSWARLCALLDPDPEVAHEVTAALAAGAPPWAALIDALDDAGALACLDRADTGDLLVDALGALPRVARARLADTGRPPAPDLRAVVDLDDLDEAIAAARGAIAAVGLDLVALDEGDGDDECLPSWRCAARTRQRWPR</sequence>
<comment type="caution">
    <text evidence="2">The sequence shown here is derived from an EMBL/GenBank/DDBJ whole genome shotgun (WGS) entry which is preliminary data.</text>
</comment>
<keyword evidence="3" id="KW-1185">Reference proteome</keyword>
<dbReference type="RefSeq" id="WP_284252158.1">
    <property type="nucleotide sequence ID" value="NZ_BSUM01000001.1"/>
</dbReference>
<dbReference type="EMBL" id="BSUM01000001">
    <property type="protein sequence ID" value="GMA33380.1"/>
    <property type="molecule type" value="Genomic_DNA"/>
</dbReference>
<protein>
    <recommendedName>
        <fullName evidence="1">DUF6630 domain-containing protein</fullName>
    </recommendedName>
</protein>
<dbReference type="InterPro" id="IPR046582">
    <property type="entry name" value="DUF6630"/>
</dbReference>
<dbReference type="Pfam" id="PF20335">
    <property type="entry name" value="DUF6630"/>
    <property type="match status" value="1"/>
</dbReference>
<dbReference type="AlphaFoldDB" id="A0AA37XJ76"/>
<gene>
    <name evidence="2" type="ORF">GCM10025875_33720</name>
</gene>